<dbReference type="HAMAP" id="MF_01987">
    <property type="entry name" value="Ribokinase"/>
    <property type="match status" value="1"/>
</dbReference>
<comment type="similarity">
    <text evidence="12">Belongs to the carbohydrate kinase PfkB family. Ribokinase subfamily.</text>
</comment>
<dbReference type="Gene3D" id="3.40.1190.20">
    <property type="match status" value="1"/>
</dbReference>
<feature type="domain" description="Carbohydrate kinase PfkB" evidence="14">
    <location>
        <begin position="4"/>
        <end position="304"/>
    </location>
</feature>
<evidence type="ECO:0000256" key="2">
    <source>
        <dbReference type="ARBA" id="ARBA00012035"/>
    </source>
</evidence>
<dbReference type="PROSITE" id="PS00584">
    <property type="entry name" value="PFKB_KINASES_2"/>
    <property type="match status" value="1"/>
</dbReference>
<evidence type="ECO:0000313" key="16">
    <source>
        <dbReference type="Proteomes" id="UP000029839"/>
    </source>
</evidence>
<dbReference type="PANTHER" id="PTHR10584:SF166">
    <property type="entry name" value="RIBOKINASE"/>
    <property type="match status" value="1"/>
</dbReference>
<evidence type="ECO:0000256" key="1">
    <source>
        <dbReference type="ARBA" id="ARBA00005380"/>
    </source>
</evidence>
<comment type="pathway">
    <text evidence="12">Carbohydrate metabolism; D-ribose degradation; D-ribose 5-phosphate from beta-D-ribopyranose: step 2/2.</text>
</comment>
<keyword evidence="10 12" id="KW-0630">Potassium</keyword>
<feature type="active site" description="Proton acceptor" evidence="12">
    <location>
        <position position="262"/>
    </location>
</feature>
<accession>A0A0A0BXI2</accession>
<dbReference type="SUPFAM" id="SSF53613">
    <property type="entry name" value="Ribokinase-like"/>
    <property type="match status" value="1"/>
</dbReference>
<feature type="binding site" evidence="12">
    <location>
        <position position="258"/>
    </location>
    <ligand>
        <name>K(+)</name>
        <dbReference type="ChEBI" id="CHEBI:29103"/>
    </ligand>
</feature>
<keyword evidence="7 12" id="KW-0418">Kinase</keyword>
<feature type="binding site" evidence="12">
    <location>
        <position position="262"/>
    </location>
    <ligand>
        <name>substrate</name>
    </ligand>
</feature>
<feature type="binding site" evidence="12">
    <location>
        <begin position="41"/>
        <end position="45"/>
    </location>
    <ligand>
        <name>substrate</name>
    </ligand>
</feature>
<keyword evidence="9 12" id="KW-0460">Magnesium</keyword>
<dbReference type="InterPro" id="IPR011877">
    <property type="entry name" value="Ribokinase"/>
</dbReference>
<comment type="similarity">
    <text evidence="1">Belongs to the carbohydrate kinase pfkB family.</text>
</comment>
<feature type="binding site" evidence="12">
    <location>
        <position position="292"/>
    </location>
    <ligand>
        <name>K(+)</name>
        <dbReference type="ChEBI" id="CHEBI:29103"/>
    </ligand>
</feature>
<evidence type="ECO:0000256" key="11">
    <source>
        <dbReference type="ARBA" id="ARBA00023277"/>
    </source>
</evidence>
<dbReference type="InterPro" id="IPR002139">
    <property type="entry name" value="Ribo/fructo_kinase"/>
</dbReference>
<comment type="cofactor">
    <cofactor evidence="12">
        <name>Mg(2+)</name>
        <dbReference type="ChEBI" id="CHEBI:18420"/>
    </cofactor>
    <text evidence="12">Requires a divalent cation, most likely magnesium in vivo, as an electrophilic catalyst to aid phosphoryl group transfer. It is the chelate of the metal and the nucleotide that is the actual substrate.</text>
</comment>
<dbReference type="GO" id="GO:0005829">
    <property type="term" value="C:cytosol"/>
    <property type="evidence" value="ECO:0007669"/>
    <property type="project" value="TreeGrafter"/>
</dbReference>
<evidence type="ECO:0000256" key="4">
    <source>
        <dbReference type="ARBA" id="ARBA00022679"/>
    </source>
</evidence>
<dbReference type="GO" id="GO:0005524">
    <property type="term" value="F:ATP binding"/>
    <property type="evidence" value="ECO:0007669"/>
    <property type="project" value="UniProtKB-UniRule"/>
</dbReference>
<evidence type="ECO:0000256" key="6">
    <source>
        <dbReference type="ARBA" id="ARBA00022741"/>
    </source>
</evidence>
<evidence type="ECO:0000313" key="15">
    <source>
        <dbReference type="EMBL" id="KGM12621.1"/>
    </source>
</evidence>
<keyword evidence="11 12" id="KW-0119">Carbohydrate metabolism</keyword>
<feature type="binding site" evidence="12">
    <location>
        <position position="139"/>
    </location>
    <ligand>
        <name>substrate</name>
    </ligand>
</feature>
<dbReference type="PRINTS" id="PR00990">
    <property type="entry name" value="RIBOKINASE"/>
</dbReference>
<protein>
    <recommendedName>
        <fullName evidence="3 12">Ribokinase</fullName>
        <shortName evidence="12">RK</shortName>
        <ecNumber evidence="2 12">2.7.1.15</ecNumber>
    </recommendedName>
</protein>
<evidence type="ECO:0000256" key="7">
    <source>
        <dbReference type="ARBA" id="ARBA00022777"/>
    </source>
</evidence>
<dbReference type="Proteomes" id="UP000029839">
    <property type="component" value="Unassembled WGS sequence"/>
</dbReference>
<comment type="caution">
    <text evidence="12">Lacks conserved residue(s) required for the propagation of feature annotation.</text>
</comment>
<dbReference type="EC" id="2.7.1.15" evidence="2 12"/>
<feature type="binding site" evidence="12">
    <location>
        <position position="297"/>
    </location>
    <ligand>
        <name>K(+)</name>
        <dbReference type="ChEBI" id="CHEBI:29103"/>
    </ligand>
</feature>
<feature type="binding site" evidence="12">
    <location>
        <position position="256"/>
    </location>
    <ligand>
        <name>K(+)</name>
        <dbReference type="ChEBI" id="CHEBI:29103"/>
    </ligand>
</feature>
<dbReference type="EMBL" id="AXCY01000002">
    <property type="protein sequence ID" value="KGM12621.1"/>
    <property type="molecule type" value="Genomic_DNA"/>
</dbReference>
<keyword evidence="16" id="KW-1185">Reference proteome</keyword>
<evidence type="ECO:0000256" key="12">
    <source>
        <dbReference type="HAMAP-Rule" id="MF_01987"/>
    </source>
</evidence>
<dbReference type="RefSeq" id="WP_052425771.1">
    <property type="nucleotide sequence ID" value="NZ_AXCY01000002.1"/>
</dbReference>
<comment type="subcellular location">
    <subcellularLocation>
        <location evidence="12">Cytoplasm</location>
    </subcellularLocation>
</comment>
<dbReference type="GO" id="GO:0019303">
    <property type="term" value="P:D-ribose catabolic process"/>
    <property type="evidence" value="ECO:0007669"/>
    <property type="project" value="UniProtKB-UniRule"/>
</dbReference>
<keyword evidence="4 12" id="KW-0808">Transferase</keyword>
<keyword evidence="6 12" id="KW-0547">Nucleotide-binding</keyword>
<dbReference type="CDD" id="cd01174">
    <property type="entry name" value="ribokinase"/>
    <property type="match status" value="1"/>
</dbReference>
<comment type="function">
    <text evidence="12">Catalyzes the phosphorylation of ribose at O-5 in a reaction requiring ATP and magnesium. The resulting D-ribose-5-phosphate can then be used either for sythesis of nucleotides, histidine, and tryptophan, or as a component of the pentose phosphate pathway.</text>
</comment>
<dbReference type="InterPro" id="IPR029056">
    <property type="entry name" value="Ribokinase-like"/>
</dbReference>
<evidence type="ECO:0000256" key="13">
    <source>
        <dbReference type="SAM" id="MobiDB-lite"/>
    </source>
</evidence>
<reference evidence="15 16" key="1">
    <citation type="submission" date="2013-08" db="EMBL/GenBank/DDBJ databases">
        <title>Genome sequencing of Cellulomonas carbonis T26.</title>
        <authorList>
            <person name="Chen F."/>
            <person name="Li Y."/>
            <person name="Wang G."/>
        </authorList>
    </citation>
    <scope>NUCLEOTIDE SEQUENCE [LARGE SCALE GENOMIC DNA]</scope>
    <source>
        <strain evidence="15 16">T26</strain>
    </source>
</reference>
<sequence length="321" mass="32432">MRTARVVVVGSANADVVVDVDHRPADGETVLGSDAVVSPGGKGANQAVAAGRLGGHVAFVGCVGDDAHGRMLRTSISEAGVDVSALRTVQAPTGTAIILITPDGENSIVVAPGANRLVDETMIDQVTWAAGDVLVVQLEIPLPTVEHAVRRARRADVRVVVNAAPAALLPAPVLEAADPLVVNESEAALLVSGSTAPSTQVPVPGPASDTVRRLLELGPRSVVLTLGAQGAVLGRRDPAGAVVLTHVEAREVTAIDTTGAGDAFVGALALGLAEDAPLDGAVVRATDVAACAVGRRGAQDSYPTSDELSAMTRSAPRVRDA</sequence>
<dbReference type="GO" id="GO:0004747">
    <property type="term" value="F:ribokinase activity"/>
    <property type="evidence" value="ECO:0007669"/>
    <property type="project" value="UniProtKB-UniRule"/>
</dbReference>
<dbReference type="OrthoDB" id="9775849at2"/>
<dbReference type="InterPro" id="IPR011611">
    <property type="entry name" value="PfkB_dom"/>
</dbReference>
<keyword evidence="12" id="KW-0963">Cytoplasm</keyword>
<gene>
    <name evidence="12" type="primary">rbsK</name>
    <name evidence="15" type="ORF">N868_07085</name>
</gene>
<keyword evidence="8 12" id="KW-0067">ATP-binding</keyword>
<organism evidence="15 16">
    <name type="scientific">Cellulomonas carbonis T26</name>
    <dbReference type="NCBI Taxonomy" id="947969"/>
    <lineage>
        <taxon>Bacteria</taxon>
        <taxon>Bacillati</taxon>
        <taxon>Actinomycetota</taxon>
        <taxon>Actinomycetes</taxon>
        <taxon>Micrococcales</taxon>
        <taxon>Cellulomonadaceae</taxon>
        <taxon>Cellulomonas</taxon>
    </lineage>
</organism>
<evidence type="ECO:0000256" key="5">
    <source>
        <dbReference type="ARBA" id="ARBA00022723"/>
    </source>
</evidence>
<evidence type="ECO:0000256" key="10">
    <source>
        <dbReference type="ARBA" id="ARBA00022958"/>
    </source>
</evidence>
<dbReference type="InterPro" id="IPR002173">
    <property type="entry name" value="Carboh/pur_kinase_PfkB_CS"/>
</dbReference>
<name>A0A0A0BXI2_9CELL</name>
<comment type="subunit">
    <text evidence="12">Homodimer.</text>
</comment>
<comment type="catalytic activity">
    <reaction evidence="12">
        <text>D-ribose + ATP = D-ribose 5-phosphate + ADP + H(+)</text>
        <dbReference type="Rhea" id="RHEA:13697"/>
        <dbReference type="ChEBI" id="CHEBI:15378"/>
        <dbReference type="ChEBI" id="CHEBI:30616"/>
        <dbReference type="ChEBI" id="CHEBI:47013"/>
        <dbReference type="ChEBI" id="CHEBI:78346"/>
        <dbReference type="ChEBI" id="CHEBI:456216"/>
        <dbReference type="EC" id="2.7.1.15"/>
    </reaction>
</comment>
<dbReference type="PANTHER" id="PTHR10584">
    <property type="entry name" value="SUGAR KINASE"/>
    <property type="match status" value="1"/>
</dbReference>
<keyword evidence="5 12" id="KW-0479">Metal-binding</keyword>
<feature type="region of interest" description="Disordered" evidence="13">
    <location>
        <begin position="298"/>
        <end position="321"/>
    </location>
</feature>
<dbReference type="AlphaFoldDB" id="A0A0A0BXI2"/>
<feature type="binding site" evidence="12">
    <location>
        <position position="183"/>
    </location>
    <ligand>
        <name>ATP</name>
        <dbReference type="ChEBI" id="CHEBI:30616"/>
    </ligand>
</feature>
<evidence type="ECO:0000256" key="8">
    <source>
        <dbReference type="ARBA" id="ARBA00022840"/>
    </source>
</evidence>
<dbReference type="Pfam" id="PF00294">
    <property type="entry name" value="PfkB"/>
    <property type="match status" value="1"/>
</dbReference>
<comment type="activity regulation">
    <text evidence="12">Activated by a monovalent cation that binds near, but not in, the active site. The most likely occupant of the site in vivo is potassium. Ion binding induces a conformational change that may alter substrate affinity.</text>
</comment>
<comment type="caution">
    <text evidence="15">The sequence shown here is derived from an EMBL/GenBank/DDBJ whole genome shotgun (WGS) entry which is preliminary data.</text>
</comment>
<feature type="binding site" evidence="12">
    <location>
        <position position="295"/>
    </location>
    <ligand>
        <name>K(+)</name>
        <dbReference type="ChEBI" id="CHEBI:29103"/>
    </ligand>
</feature>
<evidence type="ECO:0000259" key="14">
    <source>
        <dbReference type="Pfam" id="PF00294"/>
    </source>
</evidence>
<evidence type="ECO:0000256" key="3">
    <source>
        <dbReference type="ARBA" id="ARBA00016943"/>
    </source>
</evidence>
<feature type="binding site" evidence="12">
    <location>
        <position position="301"/>
    </location>
    <ligand>
        <name>K(+)</name>
        <dbReference type="ChEBI" id="CHEBI:29103"/>
    </ligand>
</feature>
<feature type="binding site" evidence="12">
    <location>
        <begin position="261"/>
        <end position="262"/>
    </location>
    <ligand>
        <name>ATP</name>
        <dbReference type="ChEBI" id="CHEBI:30616"/>
    </ligand>
</feature>
<dbReference type="UniPathway" id="UPA00916">
    <property type="reaction ID" value="UER00889"/>
</dbReference>
<evidence type="ECO:0000256" key="9">
    <source>
        <dbReference type="ARBA" id="ARBA00022842"/>
    </source>
</evidence>
<feature type="binding site" evidence="12">
    <location>
        <begin position="225"/>
        <end position="230"/>
    </location>
    <ligand>
        <name>ATP</name>
        <dbReference type="ChEBI" id="CHEBI:30616"/>
    </ligand>
</feature>
<proteinExistence type="inferred from homology"/>
<reference evidence="15 16" key="2">
    <citation type="journal article" date="2015" name="Stand. Genomic Sci.">
        <title>Draft genome sequence of Cellulomonas carbonis T26(T) and comparative analysis of six Cellulomonas genomes.</title>
        <authorList>
            <person name="Zhuang W."/>
            <person name="Zhang S."/>
            <person name="Xia X."/>
            <person name="Wang G."/>
        </authorList>
    </citation>
    <scope>NUCLEOTIDE SEQUENCE [LARGE SCALE GENOMIC DNA]</scope>
    <source>
        <strain evidence="15 16">T26</strain>
    </source>
</reference>
<dbReference type="GO" id="GO:0046872">
    <property type="term" value="F:metal ion binding"/>
    <property type="evidence" value="ECO:0007669"/>
    <property type="project" value="UniProtKB-KW"/>
</dbReference>
<feature type="binding site" evidence="12">
    <location>
        <begin position="13"/>
        <end position="15"/>
    </location>
    <ligand>
        <name>substrate</name>
    </ligand>
</feature>